<keyword evidence="9" id="KW-1185">Reference proteome</keyword>
<sequence length="296" mass="31158">MDRRSWLLGAALLPLVGCAQTGVEKNRAQATQQLQAALGRVEQRVGGRLGVAVLDTGSDALATYRGDERFALCSTFKLLLAGQVLQRADQGLERLDARVRYGRHDLVEYSPRTEPHAGGAGMTVAELCEATMVLSDNSAANLLLRRQGGPAGLTAWLRTLGDAHTRLDRIEPALNDVPAGELRDTTTPRAMVHTVQKLVLGDALSGEARARLQGWLLGNLTGDKRLRAGMPAGWRIGEKTGTANGTSNDVGVVWPEGGAPAVVACYLTQCPAAPAQRDAAIAEVGSLAAAWLAAAG</sequence>
<dbReference type="GO" id="GO:0030655">
    <property type="term" value="P:beta-lactam antibiotic catabolic process"/>
    <property type="evidence" value="ECO:0007669"/>
    <property type="project" value="InterPro"/>
</dbReference>
<protein>
    <recommendedName>
        <fullName evidence="3 6">Beta-lactamase</fullName>
        <ecNumber evidence="3 6">3.5.2.6</ecNumber>
    </recommendedName>
</protein>
<dbReference type="PROSITE" id="PS00146">
    <property type="entry name" value="BETA_LACTAMASE_A"/>
    <property type="match status" value="1"/>
</dbReference>
<dbReference type="InterPro" id="IPR045155">
    <property type="entry name" value="Beta-lactam_cat"/>
</dbReference>
<dbReference type="GO" id="GO:0008800">
    <property type="term" value="F:beta-lactamase activity"/>
    <property type="evidence" value="ECO:0007669"/>
    <property type="project" value="UniProtKB-UniRule"/>
</dbReference>
<dbReference type="SUPFAM" id="SSF56601">
    <property type="entry name" value="beta-lactamase/transpeptidase-like"/>
    <property type="match status" value="1"/>
</dbReference>
<dbReference type="InterPro" id="IPR023650">
    <property type="entry name" value="Beta-lactam_class-A_AS"/>
</dbReference>
<evidence type="ECO:0000313" key="8">
    <source>
        <dbReference type="EMBL" id="ACM32990.1"/>
    </source>
</evidence>
<dbReference type="NCBIfam" id="NF033103">
    <property type="entry name" value="bla_class_A"/>
    <property type="match status" value="1"/>
</dbReference>
<dbReference type="InterPro" id="IPR012338">
    <property type="entry name" value="Beta-lactam/transpept-like"/>
</dbReference>
<evidence type="ECO:0000256" key="5">
    <source>
        <dbReference type="ARBA" id="ARBA00023251"/>
    </source>
</evidence>
<dbReference type="PANTHER" id="PTHR35333">
    <property type="entry name" value="BETA-LACTAMASE"/>
    <property type="match status" value="1"/>
</dbReference>
<accession>A0A9J9QFF1</accession>
<dbReference type="Gene3D" id="3.40.710.10">
    <property type="entry name" value="DD-peptidase/beta-lactamase superfamily"/>
    <property type="match status" value="1"/>
</dbReference>
<reference evidence="8 9" key="1">
    <citation type="journal article" date="2010" name="J. Bacteriol.">
        <title>Completed genome sequence of the anaerobic iron-oxidizing bacterium Acidovorax ebreus strain TPSY.</title>
        <authorList>
            <person name="Byrne-Bailey K.G."/>
            <person name="Weber K.A."/>
            <person name="Chair A.H."/>
            <person name="Bose S."/>
            <person name="Knox T."/>
            <person name="Spanbauer T.L."/>
            <person name="Chertkov O."/>
            <person name="Coates J.D."/>
        </authorList>
    </citation>
    <scope>NUCLEOTIDE SEQUENCE [LARGE SCALE GENOMIC DNA]</scope>
    <source>
        <strain evidence="8 9">TPSY</strain>
    </source>
</reference>
<dbReference type="GO" id="GO:0046677">
    <property type="term" value="P:response to antibiotic"/>
    <property type="evidence" value="ECO:0007669"/>
    <property type="project" value="UniProtKB-UniRule"/>
</dbReference>
<dbReference type="PRINTS" id="PR00118">
    <property type="entry name" value="BLACTAMASEA"/>
</dbReference>
<comment type="catalytic activity">
    <reaction evidence="1 6">
        <text>a beta-lactam + H2O = a substituted beta-amino acid</text>
        <dbReference type="Rhea" id="RHEA:20401"/>
        <dbReference type="ChEBI" id="CHEBI:15377"/>
        <dbReference type="ChEBI" id="CHEBI:35627"/>
        <dbReference type="ChEBI" id="CHEBI:140347"/>
        <dbReference type="EC" id="3.5.2.6"/>
    </reaction>
</comment>
<dbReference type="Proteomes" id="UP000000450">
    <property type="component" value="Chromosome"/>
</dbReference>
<dbReference type="AlphaFoldDB" id="A0A9J9QFF1"/>
<dbReference type="Pfam" id="PF13354">
    <property type="entry name" value="Beta-lactamase2"/>
    <property type="match status" value="1"/>
</dbReference>
<feature type="domain" description="Beta-lactamase class A catalytic" evidence="7">
    <location>
        <begin position="50"/>
        <end position="264"/>
    </location>
</feature>
<evidence type="ECO:0000259" key="7">
    <source>
        <dbReference type="Pfam" id="PF13354"/>
    </source>
</evidence>
<name>A0A9J9QFF1_ACIET</name>
<proteinExistence type="inferred from homology"/>
<gene>
    <name evidence="8" type="ordered locus">Dtpsy_1529</name>
</gene>
<organism evidence="8 9">
    <name type="scientific">Acidovorax ebreus (strain TPSY)</name>
    <name type="common">Diaphorobacter sp. (strain TPSY)</name>
    <dbReference type="NCBI Taxonomy" id="535289"/>
    <lineage>
        <taxon>Bacteria</taxon>
        <taxon>Pseudomonadati</taxon>
        <taxon>Pseudomonadota</taxon>
        <taxon>Betaproteobacteria</taxon>
        <taxon>Burkholderiales</taxon>
        <taxon>Comamonadaceae</taxon>
        <taxon>Diaphorobacter</taxon>
    </lineage>
</organism>
<evidence type="ECO:0000313" key="9">
    <source>
        <dbReference type="Proteomes" id="UP000000450"/>
    </source>
</evidence>
<evidence type="ECO:0000256" key="2">
    <source>
        <dbReference type="ARBA" id="ARBA00009009"/>
    </source>
</evidence>
<keyword evidence="4 6" id="KW-0378">Hydrolase</keyword>
<evidence type="ECO:0000256" key="1">
    <source>
        <dbReference type="ARBA" id="ARBA00001526"/>
    </source>
</evidence>
<evidence type="ECO:0000256" key="3">
    <source>
        <dbReference type="ARBA" id="ARBA00012865"/>
    </source>
</evidence>
<dbReference type="InterPro" id="IPR000871">
    <property type="entry name" value="Beta-lactam_class-A"/>
</dbReference>
<dbReference type="RefSeq" id="WP_015913104.1">
    <property type="nucleotide sequence ID" value="NC_011992.1"/>
</dbReference>
<dbReference type="EC" id="3.5.2.6" evidence="3 6"/>
<evidence type="ECO:0000256" key="6">
    <source>
        <dbReference type="RuleBase" id="RU361140"/>
    </source>
</evidence>
<dbReference type="KEGG" id="dia:Dtpsy_1529"/>
<dbReference type="EMBL" id="CP001392">
    <property type="protein sequence ID" value="ACM32990.1"/>
    <property type="molecule type" value="Genomic_DNA"/>
</dbReference>
<dbReference type="PANTHER" id="PTHR35333:SF3">
    <property type="entry name" value="BETA-LACTAMASE-TYPE TRANSPEPTIDASE FOLD CONTAINING PROTEIN"/>
    <property type="match status" value="1"/>
</dbReference>
<comment type="similarity">
    <text evidence="2 6">Belongs to the class-A beta-lactamase family.</text>
</comment>
<keyword evidence="5 6" id="KW-0046">Antibiotic resistance</keyword>
<evidence type="ECO:0000256" key="4">
    <source>
        <dbReference type="ARBA" id="ARBA00022801"/>
    </source>
</evidence>